<name>A0A1X7QWW8_9SACH</name>
<feature type="domain" description="WW" evidence="2">
    <location>
        <begin position="1"/>
        <end position="32"/>
    </location>
</feature>
<dbReference type="PROSITE" id="PS01159">
    <property type="entry name" value="WW_DOMAIN_1"/>
    <property type="match status" value="1"/>
</dbReference>
<dbReference type="GO" id="GO:0045292">
    <property type="term" value="P:mRNA cis splicing, via spliceosome"/>
    <property type="evidence" value="ECO:0007669"/>
    <property type="project" value="InterPro"/>
</dbReference>
<dbReference type="Proteomes" id="UP000196158">
    <property type="component" value="Unassembled WGS sequence"/>
</dbReference>
<evidence type="ECO:0000256" key="1">
    <source>
        <dbReference type="SAM" id="MobiDB-lite"/>
    </source>
</evidence>
<dbReference type="OrthoDB" id="410044at2759"/>
<reference evidence="3 4" key="1">
    <citation type="submission" date="2017-04" db="EMBL/GenBank/DDBJ databases">
        <authorList>
            <person name="Afonso C.L."/>
            <person name="Miller P.J."/>
            <person name="Scott M.A."/>
            <person name="Spackman E."/>
            <person name="Goraichik I."/>
            <person name="Dimitrov K.M."/>
            <person name="Suarez D.L."/>
            <person name="Swayne D.E."/>
        </authorList>
    </citation>
    <scope>NUCLEOTIDE SEQUENCE [LARGE SCALE GENOMIC DNA]</scope>
</reference>
<dbReference type="InterPro" id="IPR036020">
    <property type="entry name" value="WW_dom_sf"/>
</dbReference>
<dbReference type="AlphaFoldDB" id="A0A1X7QWW8"/>
<dbReference type="InterPro" id="IPR002713">
    <property type="entry name" value="FF_domain"/>
</dbReference>
<dbReference type="Gene3D" id="2.20.70.10">
    <property type="match status" value="1"/>
</dbReference>
<dbReference type="SUPFAM" id="SSF51045">
    <property type="entry name" value="WW domain"/>
    <property type="match status" value="1"/>
</dbReference>
<dbReference type="SMART" id="SM00441">
    <property type="entry name" value="FF"/>
    <property type="match status" value="1"/>
</dbReference>
<dbReference type="GO" id="GO:0003723">
    <property type="term" value="F:RNA binding"/>
    <property type="evidence" value="ECO:0007669"/>
    <property type="project" value="TreeGrafter"/>
</dbReference>
<organism evidence="3 4">
    <name type="scientific">Maudiozyma saulgeensis</name>
    <dbReference type="NCBI Taxonomy" id="1789683"/>
    <lineage>
        <taxon>Eukaryota</taxon>
        <taxon>Fungi</taxon>
        <taxon>Dikarya</taxon>
        <taxon>Ascomycota</taxon>
        <taxon>Saccharomycotina</taxon>
        <taxon>Saccharomycetes</taxon>
        <taxon>Saccharomycetales</taxon>
        <taxon>Saccharomycetaceae</taxon>
        <taxon>Maudiozyma</taxon>
    </lineage>
</organism>
<dbReference type="Pfam" id="PF01846">
    <property type="entry name" value="FF"/>
    <property type="match status" value="1"/>
</dbReference>
<dbReference type="InterPro" id="IPR036517">
    <property type="entry name" value="FF_domain_sf"/>
</dbReference>
<dbReference type="SUPFAM" id="SSF81698">
    <property type="entry name" value="FF domain"/>
    <property type="match status" value="1"/>
</dbReference>
<protein>
    <recommendedName>
        <fullName evidence="2">WW domain-containing protein</fullName>
    </recommendedName>
</protein>
<dbReference type="EMBL" id="FXLY01000002">
    <property type="protein sequence ID" value="SMN17943.1"/>
    <property type="molecule type" value="Genomic_DNA"/>
</dbReference>
<proteinExistence type="predicted"/>
<dbReference type="InterPro" id="IPR039726">
    <property type="entry name" value="Prp40-like"/>
</dbReference>
<dbReference type="InterPro" id="IPR001202">
    <property type="entry name" value="WW_dom"/>
</dbReference>
<gene>
    <name evidence="3" type="ORF">KASA_0Q03300G</name>
</gene>
<evidence type="ECO:0000259" key="2">
    <source>
        <dbReference type="PROSITE" id="PS50020"/>
    </source>
</evidence>
<feature type="region of interest" description="Disordered" evidence="1">
    <location>
        <begin position="145"/>
        <end position="178"/>
    </location>
</feature>
<sequence length="446" mass="52026">MRRPWKEYVAPNGKKYYYNTETKETQWDKPVFQPQQKNVNQQSSGDLQGSSLSSKVDFPVYVIPLSNDWKLVIWSNGSKFYIDPLGKSHTELNDSDSLELLDYINRDKLILLVGFARGYVSSNIDPNIIYDQILEEIEQTKQDLQGDKDNTLDSDNNNSGSQDTKEVEEHVKEEDLEQQRQLISDLNEVDESSNIARDTNNKNEFIKLFDGFNLDKYSTWRIEMKKIESQPSFFLIENDNEREQLFEAWCSNSKTAEVVDNENVSESDSSVEESDEEELEPTKYHYLSHIISKGDIASDTIYQDIRTQNKVLFKEFKIKEFVPSRKEQEQFTSQLLFYYKKFDVKERTKLFVDLLNSNRVQLTQSLQTSLELNNKVQLPSETQFQTLLEENDSFEIETTLLKLEQLISTQGLLDKLTAEPTYYVIGIKDKTIELFNFLNHLVNVSK</sequence>
<accession>A0A1X7QWW8</accession>
<dbReference type="CDD" id="cd00201">
    <property type="entry name" value="WW"/>
    <property type="match status" value="1"/>
</dbReference>
<dbReference type="STRING" id="1789683.A0A1X7QWW8"/>
<dbReference type="Gene3D" id="1.10.10.440">
    <property type="entry name" value="FF domain"/>
    <property type="match status" value="1"/>
</dbReference>
<feature type="region of interest" description="Disordered" evidence="1">
    <location>
        <begin position="259"/>
        <end position="278"/>
    </location>
</feature>
<dbReference type="PROSITE" id="PS50020">
    <property type="entry name" value="WW_DOMAIN_2"/>
    <property type="match status" value="1"/>
</dbReference>
<keyword evidence="4" id="KW-1185">Reference proteome</keyword>
<dbReference type="SMART" id="SM00456">
    <property type="entry name" value="WW"/>
    <property type="match status" value="1"/>
</dbReference>
<dbReference type="GO" id="GO:0071004">
    <property type="term" value="C:U2-type prespliceosome"/>
    <property type="evidence" value="ECO:0007669"/>
    <property type="project" value="TreeGrafter"/>
</dbReference>
<feature type="compositionally biased region" description="Basic and acidic residues" evidence="1">
    <location>
        <begin position="163"/>
        <end position="173"/>
    </location>
</feature>
<dbReference type="GO" id="GO:0005685">
    <property type="term" value="C:U1 snRNP"/>
    <property type="evidence" value="ECO:0007669"/>
    <property type="project" value="TreeGrafter"/>
</dbReference>
<evidence type="ECO:0000313" key="4">
    <source>
        <dbReference type="Proteomes" id="UP000196158"/>
    </source>
</evidence>
<dbReference type="PANTHER" id="PTHR11864">
    <property type="entry name" value="PRE-MRNA-PROCESSING PROTEIN PRP40"/>
    <property type="match status" value="1"/>
</dbReference>
<evidence type="ECO:0000313" key="3">
    <source>
        <dbReference type="EMBL" id="SMN17943.1"/>
    </source>
</evidence>
<dbReference type="PANTHER" id="PTHR11864:SF0">
    <property type="entry name" value="PRP40 PRE-MRNA PROCESSING FACTOR 40 HOMOLOG A (YEAST)"/>
    <property type="match status" value="1"/>
</dbReference>
<dbReference type="Pfam" id="PF00397">
    <property type="entry name" value="WW"/>
    <property type="match status" value="1"/>
</dbReference>
<feature type="compositionally biased region" description="Polar residues" evidence="1">
    <location>
        <begin position="153"/>
        <end position="162"/>
    </location>
</feature>